<dbReference type="KEGG" id="alus:STSP2_02602"/>
<dbReference type="Pfam" id="PF21688">
    <property type="entry name" value="FAD-depend_C"/>
    <property type="match status" value="1"/>
</dbReference>
<gene>
    <name evidence="2" type="ORF">STSP2_02602</name>
</gene>
<name>A0A1U9NND4_9BACT</name>
<dbReference type="InterPro" id="IPR036188">
    <property type="entry name" value="FAD/NAD-bd_sf"/>
</dbReference>
<dbReference type="InterPro" id="IPR028348">
    <property type="entry name" value="FAD-binding_protein"/>
</dbReference>
<dbReference type="EMBL" id="CP019791">
    <property type="protein sequence ID" value="AQT69413.1"/>
    <property type="molecule type" value="Genomic_DNA"/>
</dbReference>
<dbReference type="Gene3D" id="3.50.50.60">
    <property type="entry name" value="FAD/NAD(P)-binding domain"/>
    <property type="match status" value="2"/>
</dbReference>
<dbReference type="SUPFAM" id="SSF51905">
    <property type="entry name" value="FAD/NAD(P)-binding domain"/>
    <property type="match status" value="1"/>
</dbReference>
<dbReference type="Proteomes" id="UP000189674">
    <property type="component" value="Chromosome"/>
</dbReference>
<dbReference type="RefSeq" id="WP_146663104.1">
    <property type="nucleotide sequence ID" value="NZ_CP019791.1"/>
</dbReference>
<evidence type="ECO:0000259" key="1">
    <source>
        <dbReference type="Pfam" id="PF21688"/>
    </source>
</evidence>
<organism evidence="2 3">
    <name type="scientific">Anaerohalosphaera lusitana</name>
    <dbReference type="NCBI Taxonomy" id="1936003"/>
    <lineage>
        <taxon>Bacteria</taxon>
        <taxon>Pseudomonadati</taxon>
        <taxon>Planctomycetota</taxon>
        <taxon>Phycisphaerae</taxon>
        <taxon>Sedimentisphaerales</taxon>
        <taxon>Anaerohalosphaeraceae</taxon>
        <taxon>Anaerohalosphaera</taxon>
    </lineage>
</organism>
<accession>A0A1U9NND4</accession>
<evidence type="ECO:0000313" key="3">
    <source>
        <dbReference type="Proteomes" id="UP000189674"/>
    </source>
</evidence>
<dbReference type="PIRSF" id="PIRSF038984">
    <property type="entry name" value="FAD_binding_protein"/>
    <property type="match status" value="1"/>
</dbReference>
<dbReference type="OrthoDB" id="9772594at2"/>
<keyword evidence="3" id="KW-1185">Reference proteome</keyword>
<dbReference type="AlphaFoldDB" id="A0A1U9NND4"/>
<protein>
    <recommendedName>
        <fullName evidence="1">FAD-dependent protein C-terminal domain-containing protein</fullName>
    </recommendedName>
</protein>
<feature type="domain" description="FAD-dependent protein C-terminal" evidence="1">
    <location>
        <begin position="283"/>
        <end position="479"/>
    </location>
</feature>
<sequence length="529" mass="57389">MLRINDISLPLDHTEQDLLREVCKRLGVKPEQIQNWRIYRRSIDARKRRGVSFVYSVDTQLQDEDELTGRLDSLKGVQKPKEREYTPPSLTRIPKSRPVIVGTGPSGLFAGLLLAEAGLKPIILERGKPAKDRAADVARFWNKGILDEHSNVQFGEGGAGTFSDGKLTTGIKDRACRVDKVIAELIQAGAPEEIRYIAKPHIGTDVLVGMVARIREKIITLGGNVRFETRMDELLIENSHVRGLRLASGEAIHTETVILAIGHSARDTFAMLNRTGVQMARKPFAIGVRIEHPQDMIDKAQYGKYAGHPRLGAAEYKLVHHSDTGRSAYTFCMCPGGEVIGAASEPGQVVTNGMSSFARDRENANAAILVGVKPEDFGPGDDLAGIEFQRKWEQKAFEMGGETYNAPAQTVGDFLAGRPTTRFGNVLPSFRPGVTGCDLRHCLPDYVAAAICEAIPAMSRKLENFDMPDAVLTGVETRSSSPVRILRGDDFCSLNTAGLYPAGEGAGYAGGIISAAVDGIKVAEAVISG</sequence>
<evidence type="ECO:0000313" key="2">
    <source>
        <dbReference type="EMBL" id="AQT69413.1"/>
    </source>
</evidence>
<proteinExistence type="predicted"/>
<reference evidence="3" key="1">
    <citation type="submission" date="2017-02" db="EMBL/GenBank/DDBJ databases">
        <title>Comparative genomics and description of representatives of a novel lineage of planctomycetes thriving in anoxic sediments.</title>
        <authorList>
            <person name="Spring S."/>
            <person name="Bunk B."/>
            <person name="Sproer C."/>
        </authorList>
    </citation>
    <scope>NUCLEOTIDE SEQUENCE [LARGE SCALE GENOMIC DNA]</scope>
    <source>
        <strain evidence="3">ST-NAGAB-D1</strain>
    </source>
</reference>
<dbReference type="Gene3D" id="3.30.70.2700">
    <property type="match status" value="1"/>
</dbReference>
<dbReference type="InterPro" id="IPR049516">
    <property type="entry name" value="FAD-depend_C"/>
</dbReference>
<dbReference type="STRING" id="1936003.STSP2_02602"/>
<dbReference type="PANTHER" id="PTHR42842:SF3">
    <property type="entry name" value="FAD_NAD(P)-BINDING OXIDOREDUCTASE FAMILY PROTEIN"/>
    <property type="match status" value="1"/>
</dbReference>
<dbReference type="PANTHER" id="PTHR42842">
    <property type="entry name" value="FAD/NAD(P)-BINDING OXIDOREDUCTASE"/>
    <property type="match status" value="1"/>
</dbReference>